<protein>
    <submittedName>
        <fullName evidence="3">DUF2062 domain-containing protein</fullName>
    </submittedName>
</protein>
<dbReference type="RefSeq" id="WP_148063096.1">
    <property type="nucleotide sequence ID" value="NZ_VRYZ01000002.1"/>
</dbReference>
<dbReference type="PANTHER" id="PTHR40547:SF1">
    <property type="entry name" value="SLL0298 PROTEIN"/>
    <property type="match status" value="1"/>
</dbReference>
<keyword evidence="1" id="KW-0472">Membrane</keyword>
<gene>
    <name evidence="3" type="ORF">FVW59_04710</name>
</gene>
<feature type="transmembrane region" description="Helical" evidence="1">
    <location>
        <begin position="44"/>
        <end position="70"/>
    </location>
</feature>
<evidence type="ECO:0000259" key="2">
    <source>
        <dbReference type="Pfam" id="PF09835"/>
    </source>
</evidence>
<feature type="transmembrane region" description="Helical" evidence="1">
    <location>
        <begin position="132"/>
        <end position="157"/>
    </location>
</feature>
<evidence type="ECO:0000313" key="4">
    <source>
        <dbReference type="Proteomes" id="UP000321933"/>
    </source>
</evidence>
<dbReference type="EMBL" id="VRYZ01000002">
    <property type="protein sequence ID" value="TXS93160.1"/>
    <property type="molecule type" value="Genomic_DNA"/>
</dbReference>
<keyword evidence="1" id="KW-0812">Transmembrane</keyword>
<dbReference type="InterPro" id="IPR018639">
    <property type="entry name" value="DUF2062"/>
</dbReference>
<comment type="caution">
    <text evidence="3">The sequence shown here is derived from an EMBL/GenBank/DDBJ whole genome shotgun (WGS) entry which is preliminary data.</text>
</comment>
<reference evidence="3 4" key="1">
    <citation type="submission" date="2019-08" db="EMBL/GenBank/DDBJ databases">
        <title>Parahaliea maris sp. nov., isolated from the surface seawater.</title>
        <authorList>
            <person name="Liu Y."/>
        </authorList>
    </citation>
    <scope>NUCLEOTIDE SEQUENCE [LARGE SCALE GENOMIC DNA]</scope>
    <source>
        <strain evidence="3 4">S2-26</strain>
    </source>
</reference>
<feature type="transmembrane region" description="Helical" evidence="1">
    <location>
        <begin position="77"/>
        <end position="98"/>
    </location>
</feature>
<keyword evidence="4" id="KW-1185">Reference proteome</keyword>
<name>A0A5C9A054_9GAMM</name>
<feature type="domain" description="DUF2062" evidence="2">
    <location>
        <begin position="24"/>
        <end position="164"/>
    </location>
</feature>
<evidence type="ECO:0000256" key="1">
    <source>
        <dbReference type="SAM" id="Phobius"/>
    </source>
</evidence>
<organism evidence="3 4">
    <name type="scientific">Parahaliea aestuarii</name>
    <dbReference type="NCBI Taxonomy" id="1852021"/>
    <lineage>
        <taxon>Bacteria</taxon>
        <taxon>Pseudomonadati</taxon>
        <taxon>Pseudomonadota</taxon>
        <taxon>Gammaproteobacteria</taxon>
        <taxon>Cellvibrionales</taxon>
        <taxon>Halieaceae</taxon>
        <taxon>Parahaliea</taxon>
    </lineage>
</organism>
<accession>A0A5C9A054</accession>
<keyword evidence="1" id="KW-1133">Transmembrane helix</keyword>
<evidence type="ECO:0000313" key="3">
    <source>
        <dbReference type="EMBL" id="TXS93160.1"/>
    </source>
</evidence>
<dbReference type="Pfam" id="PF09835">
    <property type="entry name" value="DUF2062"/>
    <property type="match status" value="1"/>
</dbReference>
<dbReference type="AlphaFoldDB" id="A0A5C9A054"/>
<sequence length="177" mass="20338">MPKHTLKQIMPSPARLREIKMLGFLGDWIYQPNLWHLNRYSASMAFFIGLFVAFIPLPGQMVFAALLAILVRCNLPLAVTLIWVTNPLTIPALFYLAYRVGALLMNEPVQFIHFQLSLEWASESLHAIWQPLLLGCLVCGLFFGSLGYFVISMLWRLHVANRWKARKLRRQQAREAG</sequence>
<dbReference type="PANTHER" id="PTHR40547">
    <property type="entry name" value="SLL0298 PROTEIN"/>
    <property type="match status" value="1"/>
</dbReference>
<dbReference type="Proteomes" id="UP000321933">
    <property type="component" value="Unassembled WGS sequence"/>
</dbReference>
<dbReference type="OrthoDB" id="9786029at2"/>
<proteinExistence type="predicted"/>